<evidence type="ECO:0000256" key="2">
    <source>
        <dbReference type="SAM" id="Phobius"/>
    </source>
</evidence>
<evidence type="ECO:0000313" key="6">
    <source>
        <dbReference type="Proteomes" id="UP000773469"/>
    </source>
</evidence>
<dbReference type="OrthoDB" id="5600183at2"/>
<evidence type="ECO:0000313" key="3">
    <source>
        <dbReference type="EMBL" id="GIU43428.1"/>
    </source>
</evidence>
<reference evidence="4 5" key="1">
    <citation type="submission" date="2016-07" db="EMBL/GenBank/DDBJ databases">
        <title>Whole-genome of two Shewanella species isolated from a digestive organ of sea cucumber Apostichopus japonicus Selenka 1867.</title>
        <authorList>
            <person name="Hong H.-H."/>
            <person name="Choi H."/>
            <person name="Cheon S."/>
            <person name="Oh J.-S."/>
            <person name="Lee H.-G."/>
            <person name="Park C."/>
        </authorList>
    </citation>
    <scope>NUCLEOTIDE SEQUENCE [LARGE SCALE GENOMIC DNA]</scope>
    <source>
        <strain evidence="4 5">CSB03KR</strain>
    </source>
</reference>
<keyword evidence="2" id="KW-1133">Transmembrane helix</keyword>
<dbReference type="EMBL" id="MCBT01000018">
    <property type="protein sequence ID" value="OEG74552.1"/>
    <property type="molecule type" value="Genomic_DNA"/>
</dbReference>
<evidence type="ECO:0000313" key="5">
    <source>
        <dbReference type="Proteomes" id="UP000095230"/>
    </source>
</evidence>
<dbReference type="Proteomes" id="UP000773469">
    <property type="component" value="Unassembled WGS sequence"/>
</dbReference>
<keyword evidence="6" id="KW-1185">Reference proteome</keyword>
<keyword evidence="2" id="KW-0812">Transmembrane</keyword>
<dbReference type="STRING" id="23.BEL05_19145"/>
<organism evidence="4 5">
    <name type="scientific">Shewanella colwelliana</name>
    <name type="common">Alteromonas colwelliana</name>
    <dbReference type="NCBI Taxonomy" id="23"/>
    <lineage>
        <taxon>Bacteria</taxon>
        <taxon>Pseudomonadati</taxon>
        <taxon>Pseudomonadota</taxon>
        <taxon>Gammaproteobacteria</taxon>
        <taxon>Alteromonadales</taxon>
        <taxon>Shewanellaceae</taxon>
        <taxon>Shewanella</taxon>
    </lineage>
</organism>
<keyword evidence="1" id="KW-0175">Coiled coil</keyword>
<evidence type="ECO:0000313" key="4">
    <source>
        <dbReference type="EMBL" id="OEG74552.1"/>
    </source>
</evidence>
<feature type="transmembrane region" description="Helical" evidence="2">
    <location>
        <begin position="6"/>
        <end position="23"/>
    </location>
</feature>
<keyword evidence="2" id="KW-0472">Membrane</keyword>
<dbReference type="AlphaFoldDB" id="A0A1E5IVI9"/>
<gene>
    <name evidence="4" type="ORF">BEL05_19145</name>
    <name evidence="3" type="ORF">TUM3794_29060</name>
</gene>
<accession>A0A1E5IVI9</accession>
<reference evidence="3 6" key="2">
    <citation type="submission" date="2021-05" db="EMBL/GenBank/DDBJ databases">
        <title>Molecular characterization for Shewanella algae harboring chromosomal blaOXA-55-like strains isolated from clinical and environment sample.</title>
        <authorList>
            <person name="Ohama Y."/>
            <person name="Aoki K."/>
            <person name="Harada S."/>
            <person name="Moriya K."/>
            <person name="Ishii Y."/>
            <person name="Tateda K."/>
        </authorList>
    </citation>
    <scope>NUCLEOTIDE SEQUENCE [LARGE SCALE GENOMIC DNA]</scope>
    <source>
        <strain evidence="3 6">MBTL60-118</strain>
    </source>
</reference>
<proteinExistence type="predicted"/>
<feature type="coiled-coil region" evidence="1">
    <location>
        <begin position="35"/>
        <end position="90"/>
    </location>
</feature>
<sequence>MIGDELLIAALLYVIACLGLVLYQQKQTRKLQAKIEALTLLVKESDRQREAVKRELQELRTGTIGVGRRMLELEKRVAKQDARIDETNQQDPQARLYSRAMKMVALGAGVEELVKECELPKAEAELLLRLHSKA</sequence>
<dbReference type="Pfam" id="PF10975">
    <property type="entry name" value="DUF2802"/>
    <property type="match status" value="1"/>
</dbReference>
<evidence type="ECO:0000256" key="1">
    <source>
        <dbReference type="SAM" id="Coils"/>
    </source>
</evidence>
<protein>
    <submittedName>
        <fullName evidence="4">DNA repair protein</fullName>
    </submittedName>
    <submittedName>
        <fullName evidence="3">DUF2802 domain-containing protein</fullName>
    </submittedName>
</protein>
<dbReference type="EMBL" id="BPEU01000022">
    <property type="protein sequence ID" value="GIU43428.1"/>
    <property type="molecule type" value="Genomic_DNA"/>
</dbReference>
<dbReference type="Proteomes" id="UP000095230">
    <property type="component" value="Unassembled WGS sequence"/>
</dbReference>
<comment type="caution">
    <text evidence="4">The sequence shown here is derived from an EMBL/GenBank/DDBJ whole genome shotgun (WGS) entry which is preliminary data.</text>
</comment>
<name>A0A1E5IVI9_SHECO</name>
<dbReference type="InterPro" id="IPR021244">
    <property type="entry name" value="DUF2802"/>
</dbReference>